<dbReference type="AlphaFoldDB" id="A0AAV4TF11"/>
<comment type="caution">
    <text evidence="2">The sequence shown here is derived from an EMBL/GenBank/DDBJ whole genome shotgun (WGS) entry which is preliminary data.</text>
</comment>
<feature type="chain" id="PRO_5043719296" evidence="1">
    <location>
        <begin position="22"/>
        <end position="104"/>
    </location>
</feature>
<evidence type="ECO:0000313" key="3">
    <source>
        <dbReference type="Proteomes" id="UP001054837"/>
    </source>
</evidence>
<dbReference type="Proteomes" id="UP001054837">
    <property type="component" value="Unassembled WGS sequence"/>
</dbReference>
<gene>
    <name evidence="2" type="ORF">CDAR_241051</name>
</gene>
<dbReference type="EMBL" id="BPLQ01009579">
    <property type="protein sequence ID" value="GIY44880.1"/>
    <property type="molecule type" value="Genomic_DNA"/>
</dbReference>
<accession>A0AAV4TF11</accession>
<organism evidence="2 3">
    <name type="scientific">Caerostris darwini</name>
    <dbReference type="NCBI Taxonomy" id="1538125"/>
    <lineage>
        <taxon>Eukaryota</taxon>
        <taxon>Metazoa</taxon>
        <taxon>Ecdysozoa</taxon>
        <taxon>Arthropoda</taxon>
        <taxon>Chelicerata</taxon>
        <taxon>Arachnida</taxon>
        <taxon>Araneae</taxon>
        <taxon>Araneomorphae</taxon>
        <taxon>Entelegynae</taxon>
        <taxon>Araneoidea</taxon>
        <taxon>Araneidae</taxon>
        <taxon>Caerostris</taxon>
    </lineage>
</organism>
<evidence type="ECO:0000313" key="2">
    <source>
        <dbReference type="EMBL" id="GIY44880.1"/>
    </source>
</evidence>
<name>A0AAV4TF11_9ARAC</name>
<protein>
    <submittedName>
        <fullName evidence="2">Uncharacterized protein</fullName>
    </submittedName>
</protein>
<sequence length="104" mass="11917">MSKKESISLILALSTLSPLLNNPTSHKSPDKRDPIRYFPSLTRSRRIACTRTYLPEQFHSRRANRPYVLQLDGDVAELDPGLLQVVVRKHVGRKACEEKGIDYR</sequence>
<evidence type="ECO:0000256" key="1">
    <source>
        <dbReference type="SAM" id="SignalP"/>
    </source>
</evidence>
<feature type="signal peptide" evidence="1">
    <location>
        <begin position="1"/>
        <end position="21"/>
    </location>
</feature>
<proteinExistence type="predicted"/>
<reference evidence="2 3" key="1">
    <citation type="submission" date="2021-06" db="EMBL/GenBank/DDBJ databases">
        <title>Caerostris darwini draft genome.</title>
        <authorList>
            <person name="Kono N."/>
            <person name="Arakawa K."/>
        </authorList>
    </citation>
    <scope>NUCLEOTIDE SEQUENCE [LARGE SCALE GENOMIC DNA]</scope>
</reference>
<keyword evidence="3" id="KW-1185">Reference proteome</keyword>
<keyword evidence="1" id="KW-0732">Signal</keyword>